<dbReference type="GO" id="GO:1990904">
    <property type="term" value="C:ribonucleoprotein complex"/>
    <property type="evidence" value="ECO:0007669"/>
    <property type="project" value="UniProtKB-KW"/>
</dbReference>
<dbReference type="InterPro" id="IPR023574">
    <property type="entry name" value="Ribosomal_uL4_dom_sf"/>
</dbReference>
<comment type="function">
    <text evidence="5">One of the primary rRNA binding proteins, this protein initially binds near the 5'-end of the 23S rRNA. It is important during the early stages of 50S assembly. It makes multiple contacts with different domains of the 23S rRNA in the assembled 50S subunit and ribosome.</text>
</comment>
<dbReference type="HAMAP" id="MF_01328_B">
    <property type="entry name" value="Ribosomal_uL4_B"/>
    <property type="match status" value="1"/>
</dbReference>
<dbReference type="Gene3D" id="3.40.1370.10">
    <property type="match status" value="1"/>
</dbReference>
<evidence type="ECO:0000256" key="1">
    <source>
        <dbReference type="ARBA" id="ARBA00010528"/>
    </source>
</evidence>
<feature type="compositionally biased region" description="Basic residues" evidence="6">
    <location>
        <begin position="59"/>
        <end position="76"/>
    </location>
</feature>
<organism evidence="7 8">
    <name type="scientific">Candidatus Wolfebacteria bacterium CG_4_10_14_0_2_um_filter_39_18</name>
    <dbReference type="NCBI Taxonomy" id="1975061"/>
    <lineage>
        <taxon>Bacteria</taxon>
        <taxon>Candidatus Wolfeibacteriota</taxon>
    </lineage>
</organism>
<keyword evidence="5" id="KW-0699">rRNA-binding</keyword>
<dbReference type="InterPro" id="IPR002136">
    <property type="entry name" value="Ribosomal_uL4"/>
</dbReference>
<evidence type="ECO:0000256" key="2">
    <source>
        <dbReference type="ARBA" id="ARBA00022980"/>
    </source>
</evidence>
<comment type="similarity">
    <text evidence="1 5">Belongs to the universal ribosomal protein uL4 family.</text>
</comment>
<proteinExistence type="inferred from homology"/>
<comment type="caution">
    <text evidence="7">The sequence shown here is derived from an EMBL/GenBank/DDBJ whole genome shotgun (WGS) entry which is preliminary data.</text>
</comment>
<keyword evidence="2 5" id="KW-0689">Ribosomal protein</keyword>
<dbReference type="InterPro" id="IPR013005">
    <property type="entry name" value="Ribosomal_uL4-like"/>
</dbReference>
<keyword evidence="3 5" id="KW-0687">Ribonucleoprotein</keyword>
<reference evidence="8" key="1">
    <citation type="submission" date="2017-09" db="EMBL/GenBank/DDBJ databases">
        <title>Depth-based differentiation of microbial function through sediment-hosted aquifers and enrichment of novel symbionts in the deep terrestrial subsurface.</title>
        <authorList>
            <person name="Probst A.J."/>
            <person name="Ladd B."/>
            <person name="Jarett J.K."/>
            <person name="Geller-Mcgrath D.E."/>
            <person name="Sieber C.M.K."/>
            <person name="Emerson J.B."/>
            <person name="Anantharaman K."/>
            <person name="Thomas B.C."/>
            <person name="Malmstrom R."/>
            <person name="Stieglmeier M."/>
            <person name="Klingl A."/>
            <person name="Woyke T."/>
            <person name="Ryan C.M."/>
            <person name="Banfield J.F."/>
        </authorList>
    </citation>
    <scope>NUCLEOTIDE SEQUENCE [LARGE SCALE GENOMIC DNA]</scope>
</reference>
<protein>
    <recommendedName>
        <fullName evidence="4 5">Large ribosomal subunit protein uL4</fullName>
    </recommendedName>
</protein>
<evidence type="ECO:0000256" key="5">
    <source>
        <dbReference type="HAMAP-Rule" id="MF_01328"/>
    </source>
</evidence>
<dbReference type="Pfam" id="PF00573">
    <property type="entry name" value="Ribosomal_L4"/>
    <property type="match status" value="1"/>
</dbReference>
<evidence type="ECO:0000313" key="7">
    <source>
        <dbReference type="EMBL" id="PIZ45430.1"/>
    </source>
</evidence>
<accession>A0A2M7TGW9</accession>
<feature type="compositionally biased region" description="Basic and acidic residues" evidence="6">
    <location>
        <begin position="48"/>
        <end position="58"/>
    </location>
</feature>
<evidence type="ECO:0000256" key="3">
    <source>
        <dbReference type="ARBA" id="ARBA00023274"/>
    </source>
</evidence>
<dbReference type="PANTHER" id="PTHR10746:SF6">
    <property type="entry name" value="LARGE RIBOSOMAL SUBUNIT PROTEIN UL4M"/>
    <property type="match status" value="1"/>
</dbReference>
<dbReference type="SUPFAM" id="SSF52166">
    <property type="entry name" value="Ribosomal protein L4"/>
    <property type="match status" value="1"/>
</dbReference>
<gene>
    <name evidence="5" type="primary">rplD</name>
    <name evidence="7" type="ORF">COY31_00205</name>
</gene>
<dbReference type="AlphaFoldDB" id="A0A2M7TGW9"/>
<dbReference type="NCBIfam" id="TIGR03953">
    <property type="entry name" value="rplD_bact"/>
    <property type="match status" value="1"/>
</dbReference>
<dbReference type="GO" id="GO:0003735">
    <property type="term" value="F:structural constituent of ribosome"/>
    <property type="evidence" value="ECO:0007669"/>
    <property type="project" value="InterPro"/>
</dbReference>
<evidence type="ECO:0000256" key="6">
    <source>
        <dbReference type="SAM" id="MobiDB-lite"/>
    </source>
</evidence>
<name>A0A2M7TGW9_9BACT</name>
<dbReference type="GO" id="GO:0006412">
    <property type="term" value="P:translation"/>
    <property type="evidence" value="ECO:0007669"/>
    <property type="project" value="UniProtKB-UniRule"/>
</dbReference>
<evidence type="ECO:0000313" key="8">
    <source>
        <dbReference type="Proteomes" id="UP000230553"/>
    </source>
</evidence>
<dbReference type="Proteomes" id="UP000230553">
    <property type="component" value="Unassembled WGS sequence"/>
</dbReference>
<feature type="region of interest" description="Disordered" evidence="6">
    <location>
        <begin position="48"/>
        <end position="77"/>
    </location>
</feature>
<keyword evidence="5" id="KW-0694">RNA-binding</keyword>
<comment type="function">
    <text evidence="5">Forms part of the polypeptide exit tunnel.</text>
</comment>
<dbReference type="EMBL" id="PFNM01000005">
    <property type="protein sequence ID" value="PIZ45430.1"/>
    <property type="molecule type" value="Genomic_DNA"/>
</dbReference>
<dbReference type="PANTHER" id="PTHR10746">
    <property type="entry name" value="50S RIBOSOMAL PROTEIN L4"/>
    <property type="match status" value="1"/>
</dbReference>
<sequence length="207" mass="23033">MTIDVFDKNNNKTGTAELSDRVFNVKWNADLAHQALVAQLANRREPLAHAKGRGEVRGGGKKPWKQKGTGRARHGSIRSPIWKGGGVTFGPNKDRNFSKKINAKMNRLAIFAVLSKKVEENQLKIFENFGAVANKTKDWNIFLKSVVGLKSNALIIPTAGNNINKMISNIKNVSSISPKSLNVYDLLKAKNIIIEKQTVSEIENHYR</sequence>
<dbReference type="GO" id="GO:0005840">
    <property type="term" value="C:ribosome"/>
    <property type="evidence" value="ECO:0007669"/>
    <property type="project" value="UniProtKB-KW"/>
</dbReference>
<evidence type="ECO:0000256" key="4">
    <source>
        <dbReference type="ARBA" id="ARBA00035244"/>
    </source>
</evidence>
<comment type="subunit">
    <text evidence="5">Part of the 50S ribosomal subunit.</text>
</comment>
<dbReference type="GO" id="GO:0019843">
    <property type="term" value="F:rRNA binding"/>
    <property type="evidence" value="ECO:0007669"/>
    <property type="project" value="UniProtKB-UniRule"/>
</dbReference>